<dbReference type="OrthoDB" id="250671at2"/>
<dbReference type="InterPro" id="IPR018247">
    <property type="entry name" value="EF_Hand_1_Ca_BS"/>
</dbReference>
<keyword evidence="1" id="KW-0732">Signal</keyword>
<dbReference type="AlphaFoldDB" id="A0A5C6ADM5"/>
<comment type="caution">
    <text evidence="2">The sequence shown here is derived from an EMBL/GenBank/DDBJ whole genome shotgun (WGS) entry which is preliminary data.</text>
</comment>
<keyword evidence="3" id="KW-1185">Reference proteome</keyword>
<feature type="signal peptide" evidence="1">
    <location>
        <begin position="1"/>
        <end position="24"/>
    </location>
</feature>
<protein>
    <recommendedName>
        <fullName evidence="4">PEP-CTERM protein-sorting domain-containing protein</fullName>
    </recommendedName>
</protein>
<evidence type="ECO:0000313" key="2">
    <source>
        <dbReference type="EMBL" id="TWT97540.1"/>
    </source>
</evidence>
<sequence precursor="true">MHKKRWRHAACNLGLLVTSIGVTASPCHAAGSRSGWMWSQPANNYGSANIIGDPQREEDVLARIDAWGFDRAYVSYGTLPLSNAEAVANWNKSLANDGVTTQLLLGENTWIYPQNRTALLAIVQSRLVNFNLTREDPRERIHGVHLDIEPHGLSAWSAGTPADRKEMLYLLSDTYAVVRQHLDSQNASDIPIFADLPVWYDSSTSIGWDDAAERDSWFAGIAESLEGISMMAFERKTLSSIVSGVDWEIQNLPIEVRVGLNAAEIGPGKTFADFAAFDAMATSIEQHYGDAIGGVDYQPFYTYVDAAPALSLSADFDSDGDVDGADFLSWQKGYGLVDAATPSNGDANGNGSVNRHDLSVWESQFVSATAPLASVPEPSTFAIFVVALLGSGRTLLKTRTGDASA</sequence>
<gene>
    <name evidence="2" type="ORF">Pla108_16920</name>
</gene>
<feature type="chain" id="PRO_5022785517" description="PEP-CTERM protein-sorting domain-containing protein" evidence="1">
    <location>
        <begin position="25"/>
        <end position="405"/>
    </location>
</feature>
<evidence type="ECO:0000313" key="3">
    <source>
        <dbReference type="Proteomes" id="UP000317421"/>
    </source>
</evidence>
<dbReference type="Proteomes" id="UP000317421">
    <property type="component" value="Unassembled WGS sequence"/>
</dbReference>
<dbReference type="PROSITE" id="PS00018">
    <property type="entry name" value="EF_HAND_1"/>
    <property type="match status" value="1"/>
</dbReference>
<evidence type="ECO:0008006" key="4">
    <source>
        <dbReference type="Google" id="ProtNLM"/>
    </source>
</evidence>
<name>A0A5C6ADM5_9BACT</name>
<accession>A0A5C6ADM5</accession>
<dbReference type="RefSeq" id="WP_146444472.1">
    <property type="nucleotide sequence ID" value="NZ_SJPR01000002.1"/>
</dbReference>
<organism evidence="2 3">
    <name type="scientific">Botrimarina colliarenosi</name>
    <dbReference type="NCBI Taxonomy" id="2528001"/>
    <lineage>
        <taxon>Bacteria</taxon>
        <taxon>Pseudomonadati</taxon>
        <taxon>Planctomycetota</taxon>
        <taxon>Planctomycetia</taxon>
        <taxon>Pirellulales</taxon>
        <taxon>Lacipirellulaceae</taxon>
        <taxon>Botrimarina</taxon>
    </lineage>
</organism>
<evidence type="ECO:0000256" key="1">
    <source>
        <dbReference type="SAM" id="SignalP"/>
    </source>
</evidence>
<reference evidence="2 3" key="1">
    <citation type="submission" date="2019-02" db="EMBL/GenBank/DDBJ databases">
        <title>Deep-cultivation of Planctomycetes and their phenomic and genomic characterization uncovers novel biology.</title>
        <authorList>
            <person name="Wiegand S."/>
            <person name="Jogler M."/>
            <person name="Boedeker C."/>
            <person name="Pinto D."/>
            <person name="Vollmers J."/>
            <person name="Rivas-Marin E."/>
            <person name="Kohn T."/>
            <person name="Peeters S.H."/>
            <person name="Heuer A."/>
            <person name="Rast P."/>
            <person name="Oberbeckmann S."/>
            <person name="Bunk B."/>
            <person name="Jeske O."/>
            <person name="Meyerdierks A."/>
            <person name="Storesund J.E."/>
            <person name="Kallscheuer N."/>
            <person name="Luecker S."/>
            <person name="Lage O.M."/>
            <person name="Pohl T."/>
            <person name="Merkel B.J."/>
            <person name="Hornburger P."/>
            <person name="Mueller R.-W."/>
            <person name="Bruemmer F."/>
            <person name="Labrenz M."/>
            <person name="Spormann A.M."/>
            <person name="Op Den Camp H."/>
            <person name="Overmann J."/>
            <person name="Amann R."/>
            <person name="Jetten M.S.M."/>
            <person name="Mascher T."/>
            <person name="Medema M.H."/>
            <person name="Devos D.P."/>
            <person name="Kaster A.-K."/>
            <person name="Ovreas L."/>
            <person name="Rohde M."/>
            <person name="Galperin M.Y."/>
            <person name="Jogler C."/>
        </authorList>
    </citation>
    <scope>NUCLEOTIDE SEQUENCE [LARGE SCALE GENOMIC DNA]</scope>
    <source>
        <strain evidence="2 3">Pla108</strain>
    </source>
</reference>
<dbReference type="EMBL" id="SJPR01000002">
    <property type="protein sequence ID" value="TWT97540.1"/>
    <property type="molecule type" value="Genomic_DNA"/>
</dbReference>
<proteinExistence type="predicted"/>